<name>A0A9P6HEI9_9AGAM</name>
<reference evidence="2" key="2">
    <citation type="submission" date="2020-11" db="EMBL/GenBank/DDBJ databases">
        <authorList>
            <consortium name="DOE Joint Genome Institute"/>
            <person name="Kuo A."/>
            <person name="Miyauchi S."/>
            <person name="Kiss E."/>
            <person name="Drula E."/>
            <person name="Kohler A."/>
            <person name="Sanchez-Garcia M."/>
            <person name="Andreopoulos B."/>
            <person name="Barry K.W."/>
            <person name="Bonito G."/>
            <person name="Buee M."/>
            <person name="Carver A."/>
            <person name="Chen C."/>
            <person name="Cichocki N."/>
            <person name="Clum A."/>
            <person name="Culley D."/>
            <person name="Crous P.W."/>
            <person name="Fauchery L."/>
            <person name="Girlanda M."/>
            <person name="Hayes R."/>
            <person name="Keri Z."/>
            <person name="Labutti K."/>
            <person name="Lipzen A."/>
            <person name="Lombard V."/>
            <person name="Magnuson J."/>
            <person name="Maillard F."/>
            <person name="Morin E."/>
            <person name="Murat C."/>
            <person name="Nolan M."/>
            <person name="Ohm R."/>
            <person name="Pangilinan J."/>
            <person name="Pereira M."/>
            <person name="Perotto S."/>
            <person name="Peter M."/>
            <person name="Riley R."/>
            <person name="Sitrit Y."/>
            <person name="Stielow B."/>
            <person name="Szollosi G."/>
            <person name="Zifcakova L."/>
            <person name="Stursova M."/>
            <person name="Spatafora J.W."/>
            <person name="Tedersoo L."/>
            <person name="Vaario L.-M."/>
            <person name="Yamada A."/>
            <person name="Yan M."/>
            <person name="Wang P."/>
            <person name="Xu J."/>
            <person name="Bruns T."/>
            <person name="Baldrian P."/>
            <person name="Vilgalys R."/>
            <person name="Henrissat B."/>
            <person name="Grigoriev I.V."/>
            <person name="Hibbett D."/>
            <person name="Nagy L.G."/>
            <person name="Martin F.M."/>
        </authorList>
    </citation>
    <scope>NUCLEOTIDE SEQUENCE</scope>
    <source>
        <strain evidence="2">UH-Tt-Lm1</strain>
    </source>
</reference>
<evidence type="ECO:0000256" key="1">
    <source>
        <dbReference type="SAM" id="MobiDB-lite"/>
    </source>
</evidence>
<dbReference type="SUPFAM" id="SSF54695">
    <property type="entry name" value="POZ domain"/>
    <property type="match status" value="1"/>
</dbReference>
<dbReference type="InterPro" id="IPR011333">
    <property type="entry name" value="SKP1/BTB/POZ_sf"/>
</dbReference>
<feature type="region of interest" description="Disordered" evidence="1">
    <location>
        <begin position="184"/>
        <end position="205"/>
    </location>
</feature>
<evidence type="ECO:0008006" key="4">
    <source>
        <dbReference type="Google" id="ProtNLM"/>
    </source>
</evidence>
<keyword evidence="3" id="KW-1185">Reference proteome</keyword>
<evidence type="ECO:0000313" key="3">
    <source>
        <dbReference type="Proteomes" id="UP000736335"/>
    </source>
</evidence>
<evidence type="ECO:0000313" key="2">
    <source>
        <dbReference type="EMBL" id="KAF9785361.1"/>
    </source>
</evidence>
<reference evidence="2" key="1">
    <citation type="journal article" date="2020" name="Nat. Commun.">
        <title>Large-scale genome sequencing of mycorrhizal fungi provides insights into the early evolution of symbiotic traits.</title>
        <authorList>
            <person name="Miyauchi S."/>
            <person name="Kiss E."/>
            <person name="Kuo A."/>
            <person name="Drula E."/>
            <person name="Kohler A."/>
            <person name="Sanchez-Garcia M."/>
            <person name="Morin E."/>
            <person name="Andreopoulos B."/>
            <person name="Barry K.W."/>
            <person name="Bonito G."/>
            <person name="Buee M."/>
            <person name="Carver A."/>
            <person name="Chen C."/>
            <person name="Cichocki N."/>
            <person name="Clum A."/>
            <person name="Culley D."/>
            <person name="Crous P.W."/>
            <person name="Fauchery L."/>
            <person name="Girlanda M."/>
            <person name="Hayes R.D."/>
            <person name="Keri Z."/>
            <person name="LaButti K."/>
            <person name="Lipzen A."/>
            <person name="Lombard V."/>
            <person name="Magnuson J."/>
            <person name="Maillard F."/>
            <person name="Murat C."/>
            <person name="Nolan M."/>
            <person name="Ohm R.A."/>
            <person name="Pangilinan J."/>
            <person name="Pereira M.F."/>
            <person name="Perotto S."/>
            <person name="Peter M."/>
            <person name="Pfister S."/>
            <person name="Riley R."/>
            <person name="Sitrit Y."/>
            <person name="Stielow J.B."/>
            <person name="Szollosi G."/>
            <person name="Zifcakova L."/>
            <person name="Stursova M."/>
            <person name="Spatafora J.W."/>
            <person name="Tedersoo L."/>
            <person name="Vaario L.M."/>
            <person name="Yamada A."/>
            <person name="Yan M."/>
            <person name="Wang P."/>
            <person name="Xu J."/>
            <person name="Bruns T."/>
            <person name="Baldrian P."/>
            <person name="Vilgalys R."/>
            <person name="Dunand C."/>
            <person name="Henrissat B."/>
            <person name="Grigoriev I.V."/>
            <person name="Hibbett D."/>
            <person name="Nagy L.G."/>
            <person name="Martin F.M."/>
        </authorList>
    </citation>
    <scope>NUCLEOTIDE SEQUENCE</scope>
    <source>
        <strain evidence="2">UH-Tt-Lm1</strain>
    </source>
</reference>
<dbReference type="OrthoDB" id="6359816at2759"/>
<dbReference type="AlphaFoldDB" id="A0A9P6HEI9"/>
<protein>
    <recommendedName>
        <fullName evidence="4">BTB domain-containing protein</fullName>
    </recommendedName>
</protein>
<organism evidence="2 3">
    <name type="scientific">Thelephora terrestris</name>
    <dbReference type="NCBI Taxonomy" id="56493"/>
    <lineage>
        <taxon>Eukaryota</taxon>
        <taxon>Fungi</taxon>
        <taxon>Dikarya</taxon>
        <taxon>Basidiomycota</taxon>
        <taxon>Agaricomycotina</taxon>
        <taxon>Agaricomycetes</taxon>
        <taxon>Thelephorales</taxon>
        <taxon>Thelephoraceae</taxon>
        <taxon>Thelephora</taxon>
    </lineage>
</organism>
<gene>
    <name evidence="2" type="ORF">BJ322DRAFT_827159</name>
</gene>
<sequence>MRAPADTMAACTRPLREALNEALSSGRFVDTKIILYSRRGSSGCITKPKALYANSHVLKSVPYFSHLLSGTYSESEPKDFSESIDEDEQAENYGHSSDSDLEDDDHVVNSMAKTPKKAAPPKSNSLGPSCLPASDKRPAPVYGEWKEPSGKGTIIKIHDVAFITFQAFLMYLYTGQIKFAPYGSEENRRSRSTEIVSTSEDSIPRPSPKSIYRLADMVYPLSFTTMGLG</sequence>
<comment type="caution">
    <text evidence="2">The sequence shown here is derived from an EMBL/GenBank/DDBJ whole genome shotgun (WGS) entry which is preliminary data.</text>
</comment>
<accession>A0A9P6HEI9</accession>
<dbReference type="Gene3D" id="3.30.710.10">
    <property type="entry name" value="Potassium Channel Kv1.1, Chain A"/>
    <property type="match status" value="1"/>
</dbReference>
<proteinExistence type="predicted"/>
<dbReference type="EMBL" id="WIUZ02000007">
    <property type="protein sequence ID" value="KAF9785361.1"/>
    <property type="molecule type" value="Genomic_DNA"/>
</dbReference>
<feature type="region of interest" description="Disordered" evidence="1">
    <location>
        <begin position="75"/>
        <end position="133"/>
    </location>
</feature>
<dbReference type="Proteomes" id="UP000736335">
    <property type="component" value="Unassembled WGS sequence"/>
</dbReference>